<feature type="non-terminal residue" evidence="2">
    <location>
        <position position="1"/>
    </location>
</feature>
<dbReference type="Proteomes" id="UP001519460">
    <property type="component" value="Unassembled WGS sequence"/>
</dbReference>
<comment type="caution">
    <text evidence="2">The sequence shown here is derived from an EMBL/GenBank/DDBJ whole genome shotgun (WGS) entry which is preliminary data.</text>
</comment>
<sequence>ETKKVIRRHVVMVRKSPEAVDPNRKQHFFHQSAFPSRRHSRHVRAQEKGS</sequence>
<protein>
    <submittedName>
        <fullName evidence="2">Uncharacterized protein</fullName>
    </submittedName>
</protein>
<organism evidence="2 3">
    <name type="scientific">Batillaria attramentaria</name>
    <dbReference type="NCBI Taxonomy" id="370345"/>
    <lineage>
        <taxon>Eukaryota</taxon>
        <taxon>Metazoa</taxon>
        <taxon>Spiralia</taxon>
        <taxon>Lophotrochozoa</taxon>
        <taxon>Mollusca</taxon>
        <taxon>Gastropoda</taxon>
        <taxon>Caenogastropoda</taxon>
        <taxon>Sorbeoconcha</taxon>
        <taxon>Cerithioidea</taxon>
        <taxon>Batillariidae</taxon>
        <taxon>Batillaria</taxon>
    </lineage>
</organism>
<feature type="region of interest" description="Disordered" evidence="1">
    <location>
        <begin position="17"/>
        <end position="50"/>
    </location>
</feature>
<dbReference type="AlphaFoldDB" id="A0ABD0M2J6"/>
<reference evidence="2 3" key="1">
    <citation type="journal article" date="2023" name="Sci. Data">
        <title>Genome assembly of the Korean intertidal mud-creeper Batillaria attramentaria.</title>
        <authorList>
            <person name="Patra A.K."/>
            <person name="Ho P.T."/>
            <person name="Jun S."/>
            <person name="Lee S.J."/>
            <person name="Kim Y."/>
            <person name="Won Y.J."/>
        </authorList>
    </citation>
    <scope>NUCLEOTIDE SEQUENCE [LARGE SCALE GENOMIC DNA]</scope>
    <source>
        <strain evidence="2">Wonlab-2016</strain>
    </source>
</reference>
<proteinExistence type="predicted"/>
<evidence type="ECO:0000313" key="2">
    <source>
        <dbReference type="EMBL" id="KAK7505516.1"/>
    </source>
</evidence>
<evidence type="ECO:0000256" key="1">
    <source>
        <dbReference type="SAM" id="MobiDB-lite"/>
    </source>
</evidence>
<gene>
    <name evidence="2" type="ORF">BaRGS_00003261</name>
</gene>
<name>A0ABD0M2J6_9CAEN</name>
<dbReference type="EMBL" id="JACVVK020000010">
    <property type="protein sequence ID" value="KAK7505516.1"/>
    <property type="molecule type" value="Genomic_DNA"/>
</dbReference>
<evidence type="ECO:0000313" key="3">
    <source>
        <dbReference type="Proteomes" id="UP001519460"/>
    </source>
</evidence>
<accession>A0ABD0M2J6</accession>
<keyword evidence="3" id="KW-1185">Reference proteome</keyword>